<dbReference type="Gene3D" id="3.30.160.20">
    <property type="match status" value="1"/>
</dbReference>
<dbReference type="RefSeq" id="YP_010780943.1">
    <property type="nucleotide sequence ID" value="NC_075038.1"/>
</dbReference>
<reference evidence="3" key="1">
    <citation type="submission" date="2017-06" db="EMBL/GenBank/DDBJ databases">
        <authorList>
            <person name="Assis F.L."/>
            <person name="Abrahao J.S."/>
            <person name="Silva L."/>
            <person name="Khalil J.B."/>
            <person name="Rodrigues R."/>
            <person name="Silva L.S."/>
            <person name="Boratto P."/>
            <person name="Andrade M."/>
            <person name="Kroon E.G."/>
            <person name="Ribeiro B."/>
            <person name="Bergier I."/>
            <person name="Seligmann H."/>
            <person name="Ghigo E."/>
            <person name="Colson P."/>
            <person name="Levasseur A."/>
            <person name="Raoult D."/>
            <person name="Scola B.L."/>
        </authorList>
    </citation>
    <scope>NUCLEOTIDE SEQUENCE</scope>
    <source>
        <strain evidence="3">Deep ocean</strain>
    </source>
</reference>
<evidence type="ECO:0000256" key="1">
    <source>
        <dbReference type="SAM" id="MobiDB-lite"/>
    </source>
</evidence>
<proteinExistence type="predicted"/>
<sequence>MSEKNKLQEYCQKNKIAMPIYQSWSSGEAHRLQWSASVTITIGKKIITMNTIVPSICKTAAEKQAAYMMLDHLRSLKNNDPKSVSQISKLKEKVKHDIISSHKAMFPNKLIDTKEVIIEMDNSESSSNTDEDDNTNNIIIVSDTDDDFDSPKKSDDKPSKFEQIYLSDEENGTSNFKSIYLIDLENKPSFRCKFKNNCLYIGFINSIHHSLIKYNEWHKCRSDNLLHEINLSENNKLIYLIDGGTTDLVDHFMSAFVYPLVDYLKEIEKTPSVHIISGDHAGWCTRACLEKVLKWRKMNIDVSNSVVID</sequence>
<dbReference type="CDD" id="cd00048">
    <property type="entry name" value="DSRM_SF"/>
    <property type="match status" value="1"/>
</dbReference>
<evidence type="ECO:0000259" key="2">
    <source>
        <dbReference type="Pfam" id="PF00035"/>
    </source>
</evidence>
<dbReference type="SUPFAM" id="SSF54768">
    <property type="entry name" value="dsRNA-binding domain-like"/>
    <property type="match status" value="1"/>
</dbReference>
<evidence type="ECO:0000313" key="3">
    <source>
        <dbReference type="EMBL" id="QKU34321.1"/>
    </source>
</evidence>
<feature type="region of interest" description="Disordered" evidence="1">
    <location>
        <begin position="141"/>
        <end position="160"/>
    </location>
</feature>
<feature type="compositionally biased region" description="Basic and acidic residues" evidence="1">
    <location>
        <begin position="149"/>
        <end position="160"/>
    </location>
</feature>
<accession>A0A6N1NY50</accession>
<dbReference type="KEGG" id="vg:80517634"/>
<feature type="domain" description="DRBM" evidence="2">
    <location>
        <begin position="4"/>
        <end position="73"/>
    </location>
</feature>
<dbReference type="EMBL" id="MF405918">
    <property type="protein sequence ID" value="QKU34321.1"/>
    <property type="molecule type" value="Genomic_DNA"/>
</dbReference>
<organism evidence="3">
    <name type="scientific">Tupanvirus deep ocean</name>
    <dbReference type="NCBI Taxonomy" id="2126984"/>
    <lineage>
        <taxon>Viruses</taxon>
        <taxon>Varidnaviria</taxon>
        <taxon>Bamfordvirae</taxon>
        <taxon>Nucleocytoviricota</taxon>
        <taxon>Megaviricetes</taxon>
        <taxon>Imitervirales</taxon>
        <taxon>Mimiviridae</taxon>
        <taxon>Megamimivirinae</taxon>
        <taxon>Tupanvirus</taxon>
        <taxon>Tupanvirus altamarinense</taxon>
    </lineage>
</organism>
<name>A0A6N1NY50_9VIRU</name>
<dbReference type="InterPro" id="IPR014720">
    <property type="entry name" value="dsRBD_dom"/>
</dbReference>
<dbReference type="GeneID" id="80517634"/>
<reference evidence="3" key="2">
    <citation type="journal article" date="2018" name="Nat. Commun.">
        <title>Tailed giant Tupanvirus possesses the most complete translational apparatus of the known virosphere.</title>
        <authorList>
            <person name="Abrahao J."/>
            <person name="Silva L."/>
            <person name="Silva L.S."/>
            <person name="Khalil J.Y.B."/>
            <person name="Rodrigues R."/>
            <person name="Arantes T."/>
            <person name="Assis F."/>
            <person name="Boratto P."/>
            <person name="Andrade M."/>
            <person name="Kroon E.G."/>
            <person name="Ribeiro B."/>
            <person name="Bergier I."/>
            <person name="Seligmann H."/>
            <person name="Ghigo E."/>
            <person name="Colson P."/>
            <person name="Levasseur A."/>
            <person name="Kroemer G."/>
            <person name="Raoult D."/>
            <person name="La Scola B."/>
        </authorList>
    </citation>
    <scope>NUCLEOTIDE SEQUENCE [LARGE SCALE GENOMIC DNA]</scope>
    <source>
        <strain evidence="3">Deep ocean</strain>
    </source>
</reference>
<protein>
    <recommendedName>
        <fullName evidence="2">DRBM domain-containing protein</fullName>
    </recommendedName>
</protein>
<dbReference type="Pfam" id="PF00035">
    <property type="entry name" value="dsrm"/>
    <property type="match status" value="1"/>
</dbReference>